<comment type="function">
    <text evidence="9">Catalyzes the reversible interconversion of serine and glycine with tetrahydrofolate (THF) serving as the one-carbon carrier. This reaction serves as the major source of one-carbon groups required for the biosynthesis of purines, thymidylate, methionine, and other important biomolecules. Also exhibits THF-independent aldolase activity toward beta-hydroxyamino acids, producing glycine and aldehydes, via a retro-aldol mechanism. Thus, is able to catalyze the cleavage of L-allo-threonine.</text>
</comment>
<comment type="subcellular location">
    <subcellularLocation>
        <location evidence="2 10">Cytoplasm</location>
    </subcellularLocation>
</comment>
<keyword evidence="6 10" id="KW-0554">One-carbon metabolism</keyword>
<keyword evidence="15" id="KW-1185">Reference proteome</keyword>
<dbReference type="EC" id="2.1.2.1" evidence="10"/>
<dbReference type="RefSeq" id="WP_141608954.1">
    <property type="nucleotide sequence ID" value="NZ_VIGC02000005.1"/>
</dbReference>
<feature type="binding site" evidence="10">
    <location>
        <position position="147"/>
    </location>
    <ligand>
        <name>(6S)-5,6,7,8-tetrahydrofolate</name>
        <dbReference type="ChEBI" id="CHEBI:57453"/>
    </ligand>
</feature>
<dbReference type="UniPathway" id="UPA00288">
    <property type="reaction ID" value="UER01023"/>
</dbReference>
<keyword evidence="8 10" id="KW-0663">Pyridoxal phosphate</keyword>
<dbReference type="Pfam" id="PF00464">
    <property type="entry name" value="SHMT"/>
    <property type="match status" value="1"/>
</dbReference>
<evidence type="ECO:0000256" key="6">
    <source>
        <dbReference type="ARBA" id="ARBA00022563"/>
    </source>
</evidence>
<keyword evidence="14" id="KW-0489">Methyltransferase</keyword>
<protein>
    <recommendedName>
        <fullName evidence="10">Serine hydroxymethyltransferase</fullName>
        <shortName evidence="10">SHMT</shortName>
        <shortName evidence="10">Serine methylase</shortName>
        <ecNumber evidence="10">2.1.2.1</ecNumber>
    </recommendedName>
</protein>
<comment type="cofactor">
    <cofactor evidence="1 10 11">
        <name>pyridoxal 5'-phosphate</name>
        <dbReference type="ChEBI" id="CHEBI:597326"/>
    </cofactor>
</comment>
<comment type="caution">
    <text evidence="10">Lacks conserved residue(s) required for the propagation of feature annotation.</text>
</comment>
<feature type="compositionally biased region" description="Polar residues" evidence="12">
    <location>
        <begin position="1"/>
        <end position="15"/>
    </location>
</feature>
<dbReference type="Proteomes" id="UP000317371">
    <property type="component" value="Unassembled WGS sequence"/>
</dbReference>
<comment type="pathway">
    <text evidence="10">Amino-acid biosynthesis; glycine biosynthesis; glycine from L-serine: step 1/1.</text>
</comment>
<evidence type="ECO:0000256" key="9">
    <source>
        <dbReference type="ARBA" id="ARBA00054606"/>
    </source>
</evidence>
<dbReference type="GO" id="GO:0008168">
    <property type="term" value="F:methyltransferase activity"/>
    <property type="evidence" value="ECO:0007669"/>
    <property type="project" value="UniProtKB-KW"/>
</dbReference>
<organism evidence="14 15">
    <name type="scientific">Litorilinea aerophila</name>
    <dbReference type="NCBI Taxonomy" id="1204385"/>
    <lineage>
        <taxon>Bacteria</taxon>
        <taxon>Bacillati</taxon>
        <taxon>Chloroflexota</taxon>
        <taxon>Caldilineae</taxon>
        <taxon>Caldilineales</taxon>
        <taxon>Caldilineaceae</taxon>
        <taxon>Litorilinea</taxon>
    </lineage>
</organism>
<comment type="caution">
    <text evidence="14">The sequence shown here is derived from an EMBL/GenBank/DDBJ whole genome shotgun (WGS) entry which is preliminary data.</text>
</comment>
<evidence type="ECO:0000313" key="15">
    <source>
        <dbReference type="Proteomes" id="UP000317371"/>
    </source>
</evidence>
<reference evidence="14 15" key="1">
    <citation type="submission" date="2019-06" db="EMBL/GenBank/DDBJ databases">
        <title>Genome sequence of Litorilinea aerophila BAA-2444.</title>
        <authorList>
            <person name="Maclea K.S."/>
            <person name="Maurais E.G."/>
            <person name="Iannazzi L.C."/>
        </authorList>
    </citation>
    <scope>NUCLEOTIDE SEQUENCE [LARGE SCALE GENOMIC DNA]</scope>
    <source>
        <strain evidence="14 15">ATCC BAA-2444</strain>
    </source>
</reference>
<dbReference type="InterPro" id="IPR015424">
    <property type="entry name" value="PyrdxlP-dep_Trfase"/>
</dbReference>
<feature type="region of interest" description="Disordered" evidence="12">
    <location>
        <begin position="1"/>
        <end position="25"/>
    </location>
</feature>
<dbReference type="AlphaFoldDB" id="A0A540VJM3"/>
<dbReference type="InParanoid" id="A0A540VJM3"/>
<evidence type="ECO:0000256" key="3">
    <source>
        <dbReference type="ARBA" id="ARBA00006376"/>
    </source>
</evidence>
<name>A0A540VJM3_9CHLR</name>
<evidence type="ECO:0000256" key="8">
    <source>
        <dbReference type="ARBA" id="ARBA00022898"/>
    </source>
</evidence>
<keyword evidence="7 10" id="KW-0808">Transferase</keyword>
<evidence type="ECO:0000256" key="4">
    <source>
        <dbReference type="ARBA" id="ARBA00011738"/>
    </source>
</evidence>
<comment type="catalytic activity">
    <reaction evidence="10">
        <text>(6R)-5,10-methylene-5,6,7,8-tetrahydrofolate + glycine + H2O = (6S)-5,6,7,8-tetrahydrofolate + L-serine</text>
        <dbReference type="Rhea" id="RHEA:15481"/>
        <dbReference type="ChEBI" id="CHEBI:15377"/>
        <dbReference type="ChEBI" id="CHEBI:15636"/>
        <dbReference type="ChEBI" id="CHEBI:33384"/>
        <dbReference type="ChEBI" id="CHEBI:57305"/>
        <dbReference type="ChEBI" id="CHEBI:57453"/>
        <dbReference type="EC" id="2.1.2.1"/>
    </reaction>
</comment>
<dbReference type="InterPro" id="IPR049943">
    <property type="entry name" value="Ser_HO-MeTrfase-like"/>
</dbReference>
<feature type="binding site" evidence="10">
    <location>
        <position position="271"/>
    </location>
    <ligand>
        <name>(6S)-5,6,7,8-tetrahydrofolate</name>
        <dbReference type="ChEBI" id="CHEBI:57453"/>
    </ligand>
</feature>
<dbReference type="InterPro" id="IPR039429">
    <property type="entry name" value="SHMT-like_dom"/>
</dbReference>
<dbReference type="SUPFAM" id="SSF53383">
    <property type="entry name" value="PLP-dependent transferases"/>
    <property type="match status" value="1"/>
</dbReference>
<dbReference type="PANTHER" id="PTHR11680:SF35">
    <property type="entry name" value="SERINE HYDROXYMETHYLTRANSFERASE 1"/>
    <property type="match status" value="1"/>
</dbReference>
<dbReference type="UniPathway" id="UPA00193"/>
<feature type="modified residue" description="N6-(pyridoxal phosphate)lysine" evidence="10 11">
    <location>
        <position position="256"/>
    </location>
</feature>
<dbReference type="GO" id="GO:0030170">
    <property type="term" value="F:pyridoxal phosphate binding"/>
    <property type="evidence" value="ECO:0007669"/>
    <property type="project" value="UniProtKB-UniRule"/>
</dbReference>
<evidence type="ECO:0000259" key="13">
    <source>
        <dbReference type="Pfam" id="PF00464"/>
    </source>
</evidence>
<keyword evidence="5 10" id="KW-0963">Cytoplasm</keyword>
<comment type="pathway">
    <text evidence="10">One-carbon metabolism; tetrahydrofolate interconversion.</text>
</comment>
<dbReference type="Gene3D" id="3.40.640.10">
    <property type="entry name" value="Type I PLP-dependent aspartate aminotransferase-like (Major domain)"/>
    <property type="match status" value="1"/>
</dbReference>
<dbReference type="Gene3D" id="3.90.1150.10">
    <property type="entry name" value="Aspartate Aminotransferase, domain 1"/>
    <property type="match status" value="1"/>
</dbReference>
<evidence type="ECO:0000256" key="10">
    <source>
        <dbReference type="HAMAP-Rule" id="MF_00051"/>
    </source>
</evidence>
<evidence type="ECO:0000256" key="7">
    <source>
        <dbReference type="ARBA" id="ARBA00022679"/>
    </source>
</evidence>
<sequence length="444" mass="48425">MSITSSLQTGNQAEHTSPLAFDAWTDTPDPREILAEQDPEIYEAIELERKRQFSGIELIASENYVSPAVLAAMGSVLTNKYAEGYPGKRYYGGCEFVDIAERIAIERAKAIFGAEHANVQPHSGAQANEAVYLALLKPGDTVLALKLDHGGHLSHGFHLNSSGKLYNFQHYGVDRETERIDYDNLQRMAEELRPKLIVAGASAYPRFFDFPRLREIADSVGAKLMMDMAHVAGLIAAGLHPDPVPYCDVVTSTTHKTLRGPRGGLILCRAEYAREIDRAVFPGTQGGPLMHIIAAKAVSFGEALRPEFKAYQQQVVANAQALARSLQEEGLRIVSGGTDNHLMLVDLSVLNSEEITGKAVEKALDNAGIHCNKNMIPFDPRPAMVTSGIRLGTPAATTRGLGEAEFTQIGRWIAAIARDPQNQALQEQTRAQVLEMASRFPVPA</sequence>
<comment type="similarity">
    <text evidence="3 10">Belongs to the SHMT family.</text>
</comment>
<evidence type="ECO:0000256" key="5">
    <source>
        <dbReference type="ARBA" id="ARBA00022490"/>
    </source>
</evidence>
<dbReference type="GO" id="GO:0005829">
    <property type="term" value="C:cytosol"/>
    <property type="evidence" value="ECO:0007669"/>
    <property type="project" value="TreeGrafter"/>
</dbReference>
<evidence type="ECO:0000313" key="14">
    <source>
        <dbReference type="EMBL" id="TQE96969.1"/>
    </source>
</evidence>
<dbReference type="NCBIfam" id="NF000586">
    <property type="entry name" value="PRK00011.1"/>
    <property type="match status" value="1"/>
</dbReference>
<dbReference type="PANTHER" id="PTHR11680">
    <property type="entry name" value="SERINE HYDROXYMETHYLTRANSFERASE"/>
    <property type="match status" value="1"/>
</dbReference>
<dbReference type="FunCoup" id="A0A540VJM3">
    <property type="interactions" value="487"/>
</dbReference>
<keyword evidence="10" id="KW-0028">Amino-acid biosynthesis</keyword>
<dbReference type="FunFam" id="3.40.640.10:FF:000001">
    <property type="entry name" value="Serine hydroxymethyltransferase"/>
    <property type="match status" value="1"/>
</dbReference>
<dbReference type="EMBL" id="VIGC01000005">
    <property type="protein sequence ID" value="TQE96969.1"/>
    <property type="molecule type" value="Genomic_DNA"/>
</dbReference>
<dbReference type="InterPro" id="IPR015422">
    <property type="entry name" value="PyrdxlP-dep_Trfase_small"/>
</dbReference>
<dbReference type="GO" id="GO:0035999">
    <property type="term" value="P:tetrahydrofolate interconversion"/>
    <property type="evidence" value="ECO:0007669"/>
    <property type="project" value="UniProtKB-UniRule"/>
</dbReference>
<comment type="subunit">
    <text evidence="4 10">Homodimer.</text>
</comment>
<evidence type="ECO:0000256" key="12">
    <source>
        <dbReference type="SAM" id="MobiDB-lite"/>
    </source>
</evidence>
<dbReference type="PIRSF" id="PIRSF000412">
    <property type="entry name" value="SHMT"/>
    <property type="match status" value="1"/>
</dbReference>
<feature type="binding site" evidence="10">
    <location>
        <begin position="151"/>
        <end position="153"/>
    </location>
    <ligand>
        <name>(6S)-5,6,7,8-tetrahydrofolate</name>
        <dbReference type="ChEBI" id="CHEBI:57453"/>
    </ligand>
</feature>
<dbReference type="PROSITE" id="PS00096">
    <property type="entry name" value="SHMT"/>
    <property type="match status" value="1"/>
</dbReference>
<dbReference type="InterPro" id="IPR019798">
    <property type="entry name" value="Ser_HO-MeTrfase_PLP_BS"/>
</dbReference>
<dbReference type="HAMAP" id="MF_00051">
    <property type="entry name" value="SHMT"/>
    <property type="match status" value="1"/>
</dbReference>
<dbReference type="GO" id="GO:0032259">
    <property type="term" value="P:methylation"/>
    <property type="evidence" value="ECO:0007669"/>
    <property type="project" value="UniProtKB-KW"/>
</dbReference>
<gene>
    <name evidence="10" type="primary">glyA</name>
    <name evidence="14" type="ORF">FKZ61_04840</name>
</gene>
<dbReference type="GO" id="GO:0004372">
    <property type="term" value="F:glycine hydroxymethyltransferase activity"/>
    <property type="evidence" value="ECO:0007669"/>
    <property type="project" value="UniProtKB-UniRule"/>
</dbReference>
<dbReference type="GO" id="GO:0019264">
    <property type="term" value="P:glycine biosynthetic process from serine"/>
    <property type="evidence" value="ECO:0007669"/>
    <property type="project" value="UniProtKB-UniRule"/>
</dbReference>
<dbReference type="InterPro" id="IPR001085">
    <property type="entry name" value="Ser_HO-MeTrfase"/>
</dbReference>
<feature type="site" description="Plays an important role in substrate specificity" evidence="10">
    <location>
        <position position="255"/>
    </location>
</feature>
<dbReference type="CDD" id="cd00378">
    <property type="entry name" value="SHMT"/>
    <property type="match status" value="1"/>
</dbReference>
<dbReference type="InterPro" id="IPR015421">
    <property type="entry name" value="PyrdxlP-dep_Trfase_major"/>
</dbReference>
<evidence type="ECO:0000256" key="1">
    <source>
        <dbReference type="ARBA" id="ARBA00001933"/>
    </source>
</evidence>
<dbReference type="OrthoDB" id="9803846at2"/>
<evidence type="ECO:0000256" key="11">
    <source>
        <dbReference type="PIRSR" id="PIRSR000412-50"/>
    </source>
</evidence>
<accession>A0A540VJM3</accession>
<evidence type="ECO:0000256" key="2">
    <source>
        <dbReference type="ARBA" id="ARBA00004496"/>
    </source>
</evidence>
<proteinExistence type="inferred from homology"/>
<feature type="domain" description="Serine hydroxymethyltransferase-like" evidence="13">
    <location>
        <begin position="34"/>
        <end position="413"/>
    </location>
</feature>